<name>A0A916XGC4_9SPHI</name>
<proteinExistence type="predicted"/>
<evidence type="ECO:0000313" key="1">
    <source>
        <dbReference type="EMBL" id="GGC70046.1"/>
    </source>
</evidence>
<protein>
    <submittedName>
        <fullName evidence="1">Uncharacterized protein</fullName>
    </submittedName>
</protein>
<dbReference type="EMBL" id="BMIL01000008">
    <property type="protein sequence ID" value="GGC70046.1"/>
    <property type="molecule type" value="Genomic_DNA"/>
</dbReference>
<accession>A0A916XGC4</accession>
<reference evidence="1" key="2">
    <citation type="submission" date="2020-09" db="EMBL/GenBank/DDBJ databases">
        <authorList>
            <person name="Sun Q."/>
            <person name="Zhou Y."/>
        </authorList>
    </citation>
    <scope>NUCLEOTIDE SEQUENCE</scope>
    <source>
        <strain evidence="1">CGMCC 1.15343</strain>
    </source>
</reference>
<dbReference type="RefSeq" id="WP_188627189.1">
    <property type="nucleotide sequence ID" value="NZ_BMIL01000008.1"/>
</dbReference>
<evidence type="ECO:0000313" key="2">
    <source>
        <dbReference type="Proteomes" id="UP000651668"/>
    </source>
</evidence>
<organism evidence="1 2">
    <name type="scientific">Pedobacter quisquiliarum</name>
    <dbReference type="NCBI Taxonomy" id="1834438"/>
    <lineage>
        <taxon>Bacteria</taxon>
        <taxon>Pseudomonadati</taxon>
        <taxon>Bacteroidota</taxon>
        <taxon>Sphingobacteriia</taxon>
        <taxon>Sphingobacteriales</taxon>
        <taxon>Sphingobacteriaceae</taxon>
        <taxon>Pedobacter</taxon>
    </lineage>
</organism>
<sequence length="136" mass="15345">MKNKKMNIIIGFLVLALVGWMIKGTFTQPGVEDLKSGFKEVARYRNDNNTGPIQYVFAVTMKDTLSTDMVTYGNFKPHHKGGNTKVYFFMEGTKVPTTVTGGKHNFLPEFNESWVMLYEKSAMGNVSLTRNPNLQP</sequence>
<gene>
    <name evidence="1" type="ORF">GCM10011387_24350</name>
</gene>
<dbReference type="AlphaFoldDB" id="A0A916XGC4"/>
<reference evidence="1" key="1">
    <citation type="journal article" date="2014" name="Int. J. Syst. Evol. Microbiol.">
        <title>Complete genome sequence of Corynebacterium casei LMG S-19264T (=DSM 44701T), isolated from a smear-ripened cheese.</title>
        <authorList>
            <consortium name="US DOE Joint Genome Institute (JGI-PGF)"/>
            <person name="Walter F."/>
            <person name="Albersmeier A."/>
            <person name="Kalinowski J."/>
            <person name="Ruckert C."/>
        </authorList>
    </citation>
    <scope>NUCLEOTIDE SEQUENCE</scope>
    <source>
        <strain evidence="1">CGMCC 1.15343</strain>
    </source>
</reference>
<comment type="caution">
    <text evidence="1">The sequence shown here is derived from an EMBL/GenBank/DDBJ whole genome shotgun (WGS) entry which is preliminary data.</text>
</comment>
<dbReference type="Proteomes" id="UP000651668">
    <property type="component" value="Unassembled WGS sequence"/>
</dbReference>
<keyword evidence="2" id="KW-1185">Reference proteome</keyword>